<dbReference type="InterPro" id="IPR036047">
    <property type="entry name" value="F-box-like_dom_sf"/>
</dbReference>
<dbReference type="InterPro" id="IPR011043">
    <property type="entry name" value="Gal_Oxase/kelch_b-propeller"/>
</dbReference>
<dbReference type="PANTHER" id="PTHR31672">
    <property type="entry name" value="BNACNNG10540D PROTEIN"/>
    <property type="match status" value="1"/>
</dbReference>
<dbReference type="SUPFAM" id="SSF81383">
    <property type="entry name" value="F-box domain"/>
    <property type="match status" value="1"/>
</dbReference>
<dbReference type="PROSITE" id="PS50181">
    <property type="entry name" value="FBOX"/>
    <property type="match status" value="1"/>
</dbReference>
<dbReference type="Proteomes" id="UP000238479">
    <property type="component" value="Chromosome 7"/>
</dbReference>
<keyword evidence="3" id="KW-1185">Reference proteome</keyword>
<proteinExistence type="predicted"/>
<dbReference type="STRING" id="74649.A0A2P6PEA2"/>
<reference evidence="2 3" key="1">
    <citation type="journal article" date="2018" name="Nat. Genet.">
        <title>The Rosa genome provides new insights in the design of modern roses.</title>
        <authorList>
            <person name="Bendahmane M."/>
        </authorList>
    </citation>
    <scope>NUCLEOTIDE SEQUENCE [LARGE SCALE GENOMIC DNA]</scope>
    <source>
        <strain evidence="3">cv. Old Blush</strain>
    </source>
</reference>
<sequence>MLTKEEQLDVGLPEHVVLNILCRLPFKSLIRFTCVSKRWRSLIISDPQFANSHFRLAASQLRRNVLIAIHPYPILISEGTLGTTPTMLPSPFQSLDDNFSVKNLTFPSEPNSDIVFMGSCNGLVVLGKLYLYDEELLGKLYSDFSDMLVIWNASTGFVRKIPSPNCQIGMISFYGFGQVLPSDDYKLVLILDAGGLMEVHVFSVGANCWKVVKAPDLLPSPIWSTALGTYSNGAIHWASFRNPETFQRPVYAFDLANEQFREMPLPVLSHSEDDMERIRITTPVLVGGCLCVMFQDIDEYSEFWAMKEYGVPASWVKLFRLNVRDLPDMLAPFFRRYYWNPIFIAEDGTFLFQMNKKEELVRIKCYKEEKPVCTGQYSREEVPGCRCAIDAILYDETLVWIPE</sequence>
<dbReference type="SUPFAM" id="SSF50965">
    <property type="entry name" value="Galactose oxidase, central domain"/>
    <property type="match status" value="1"/>
</dbReference>
<accession>A0A2P6PEA2</accession>
<dbReference type="AlphaFoldDB" id="A0A2P6PEA2"/>
<dbReference type="SMART" id="SM00256">
    <property type="entry name" value="FBOX"/>
    <property type="match status" value="1"/>
</dbReference>
<dbReference type="Gene3D" id="1.20.1280.50">
    <property type="match status" value="1"/>
</dbReference>
<comment type="caution">
    <text evidence="2">The sequence shown here is derived from an EMBL/GenBank/DDBJ whole genome shotgun (WGS) entry which is preliminary data.</text>
</comment>
<dbReference type="OMA" id="ITWIRNI"/>
<dbReference type="CDD" id="cd22157">
    <property type="entry name" value="F-box_AtFBW1-like"/>
    <property type="match status" value="1"/>
</dbReference>
<name>A0A2P6PEA2_ROSCH</name>
<dbReference type="Gramene" id="PRQ20250">
    <property type="protein sequence ID" value="PRQ20250"/>
    <property type="gene ID" value="RchiOBHm_Chr7g0226091"/>
</dbReference>
<feature type="domain" description="F-box" evidence="1">
    <location>
        <begin position="12"/>
        <end position="52"/>
    </location>
</feature>
<gene>
    <name evidence="2" type="ORF">RchiOBHm_Chr7g0226091</name>
</gene>
<dbReference type="PANTHER" id="PTHR31672:SF13">
    <property type="entry name" value="F-BOX PROTEIN CPR30-LIKE"/>
    <property type="match status" value="1"/>
</dbReference>
<evidence type="ECO:0000259" key="1">
    <source>
        <dbReference type="PROSITE" id="PS50181"/>
    </source>
</evidence>
<protein>
    <submittedName>
        <fullName evidence="2">Putative F-box domain, galactose oxidase/kelch, beta-propeller, F-box associated interaction</fullName>
    </submittedName>
</protein>
<dbReference type="OrthoDB" id="591557at2759"/>
<dbReference type="Pfam" id="PF00646">
    <property type="entry name" value="F-box"/>
    <property type="match status" value="1"/>
</dbReference>
<dbReference type="NCBIfam" id="TIGR01640">
    <property type="entry name" value="F_box_assoc_1"/>
    <property type="match status" value="1"/>
</dbReference>
<dbReference type="EMBL" id="PDCK01000045">
    <property type="protein sequence ID" value="PRQ20250.1"/>
    <property type="molecule type" value="Genomic_DNA"/>
</dbReference>
<dbReference type="InterPro" id="IPR017451">
    <property type="entry name" value="F-box-assoc_interact_dom"/>
</dbReference>
<evidence type="ECO:0000313" key="2">
    <source>
        <dbReference type="EMBL" id="PRQ20250.1"/>
    </source>
</evidence>
<dbReference type="InterPro" id="IPR001810">
    <property type="entry name" value="F-box_dom"/>
</dbReference>
<dbReference type="InterPro" id="IPR050796">
    <property type="entry name" value="SCF_F-box_component"/>
</dbReference>
<evidence type="ECO:0000313" key="3">
    <source>
        <dbReference type="Proteomes" id="UP000238479"/>
    </source>
</evidence>
<organism evidence="2 3">
    <name type="scientific">Rosa chinensis</name>
    <name type="common">China rose</name>
    <dbReference type="NCBI Taxonomy" id="74649"/>
    <lineage>
        <taxon>Eukaryota</taxon>
        <taxon>Viridiplantae</taxon>
        <taxon>Streptophyta</taxon>
        <taxon>Embryophyta</taxon>
        <taxon>Tracheophyta</taxon>
        <taxon>Spermatophyta</taxon>
        <taxon>Magnoliopsida</taxon>
        <taxon>eudicotyledons</taxon>
        <taxon>Gunneridae</taxon>
        <taxon>Pentapetalae</taxon>
        <taxon>rosids</taxon>
        <taxon>fabids</taxon>
        <taxon>Rosales</taxon>
        <taxon>Rosaceae</taxon>
        <taxon>Rosoideae</taxon>
        <taxon>Rosoideae incertae sedis</taxon>
        <taxon>Rosa</taxon>
    </lineage>
</organism>